<evidence type="ECO:0000313" key="3">
    <source>
        <dbReference type="Proteomes" id="UP000078550"/>
    </source>
</evidence>
<sequence>MHSRESEICSYSYACEYAQVKKKLQKCLSCSAKRACTFAYMVKCVRSAKSARTGEKLRGNCKHAAEYQVRNGGGRCKAVETMAKR</sequence>
<dbReference type="EMBL" id="FLRE01000113">
    <property type="protein sequence ID" value="SBT36036.1"/>
    <property type="molecule type" value="Genomic_DNA"/>
</dbReference>
<evidence type="ECO:0000313" key="4">
    <source>
        <dbReference type="Proteomes" id="UP000078555"/>
    </source>
</evidence>
<reference evidence="3 4" key="2">
    <citation type="submission" date="2016-05" db="EMBL/GenBank/DDBJ databases">
        <authorList>
            <person name="Naeem Raeece"/>
        </authorList>
    </citation>
    <scope>NUCLEOTIDE SEQUENCE [LARGE SCALE GENOMIC DNA]</scope>
</reference>
<protein>
    <submittedName>
        <fullName evidence="1">Uncharacterized protein</fullName>
    </submittedName>
</protein>
<evidence type="ECO:0000313" key="1">
    <source>
        <dbReference type="EMBL" id="SBT35569.1"/>
    </source>
</evidence>
<accession>A0A1A8YV67</accession>
<dbReference type="Proteomes" id="UP000078555">
    <property type="component" value="Unassembled WGS sequence"/>
</dbReference>
<proteinExistence type="predicted"/>
<gene>
    <name evidence="1" type="ORF">POVWA1_028040</name>
    <name evidence="2" type="ORF">POVWA2_027920</name>
</gene>
<name>A0A1A8YV67_PLAOA</name>
<evidence type="ECO:0000313" key="2">
    <source>
        <dbReference type="EMBL" id="SBT36036.1"/>
    </source>
</evidence>
<dbReference type="AlphaFoldDB" id="A0A1A8YV67"/>
<organism evidence="1 4">
    <name type="scientific">Plasmodium ovale wallikeri</name>
    <dbReference type="NCBI Taxonomy" id="864142"/>
    <lineage>
        <taxon>Eukaryota</taxon>
        <taxon>Sar</taxon>
        <taxon>Alveolata</taxon>
        <taxon>Apicomplexa</taxon>
        <taxon>Aconoidasida</taxon>
        <taxon>Haemosporida</taxon>
        <taxon>Plasmodiidae</taxon>
        <taxon>Plasmodium</taxon>
        <taxon>Plasmodium (Plasmodium)</taxon>
    </lineage>
</organism>
<dbReference type="EMBL" id="FLRD01000084">
    <property type="protein sequence ID" value="SBT35569.1"/>
    <property type="molecule type" value="Genomic_DNA"/>
</dbReference>
<reference evidence="1" key="1">
    <citation type="submission" date="2016-05" db="EMBL/GenBank/DDBJ databases">
        <authorList>
            <person name="Lavstsen T."/>
            <person name="Jespersen J.S."/>
        </authorList>
    </citation>
    <scope>NUCLEOTIDE SEQUENCE [LARGE SCALE GENOMIC DNA]</scope>
</reference>
<keyword evidence="4" id="KW-1185">Reference proteome</keyword>
<dbReference type="Proteomes" id="UP000078550">
    <property type="component" value="Unassembled WGS sequence"/>
</dbReference>